<dbReference type="GO" id="GO:0004659">
    <property type="term" value="F:prenyltransferase activity"/>
    <property type="evidence" value="ECO:0007669"/>
    <property type="project" value="InterPro"/>
</dbReference>
<gene>
    <name evidence="7" type="ORF">Athai_67620</name>
</gene>
<proteinExistence type="inferred from homology"/>
<evidence type="ECO:0000256" key="6">
    <source>
        <dbReference type="RuleBase" id="RU004466"/>
    </source>
</evidence>
<evidence type="ECO:0000313" key="7">
    <source>
        <dbReference type="EMBL" id="BCJ39259.1"/>
    </source>
</evidence>
<dbReference type="GO" id="GO:0008299">
    <property type="term" value="P:isoprenoid biosynthetic process"/>
    <property type="evidence" value="ECO:0007669"/>
    <property type="project" value="InterPro"/>
</dbReference>
<protein>
    <submittedName>
        <fullName evidence="7">Geranylgeranyl pyrophosphate synthase</fullName>
    </submittedName>
</protein>
<name>A0A7R7I168_9ACTN</name>
<dbReference type="SFLD" id="SFLDS00005">
    <property type="entry name" value="Isoprenoid_Synthase_Type_I"/>
    <property type="match status" value="1"/>
</dbReference>
<evidence type="ECO:0000256" key="2">
    <source>
        <dbReference type="ARBA" id="ARBA00006706"/>
    </source>
</evidence>
<evidence type="ECO:0000256" key="4">
    <source>
        <dbReference type="ARBA" id="ARBA00022723"/>
    </source>
</evidence>
<organism evidence="7 8">
    <name type="scientific">Actinocatenispora thailandica</name>
    <dbReference type="NCBI Taxonomy" id="227318"/>
    <lineage>
        <taxon>Bacteria</taxon>
        <taxon>Bacillati</taxon>
        <taxon>Actinomycetota</taxon>
        <taxon>Actinomycetes</taxon>
        <taxon>Micromonosporales</taxon>
        <taxon>Micromonosporaceae</taxon>
        <taxon>Actinocatenispora</taxon>
    </lineage>
</organism>
<dbReference type="PROSITE" id="PS00723">
    <property type="entry name" value="POLYPRENYL_SYNTHASE_1"/>
    <property type="match status" value="1"/>
</dbReference>
<dbReference type="GO" id="GO:0046872">
    <property type="term" value="F:metal ion binding"/>
    <property type="evidence" value="ECO:0007669"/>
    <property type="project" value="UniProtKB-KW"/>
</dbReference>
<comment type="cofactor">
    <cofactor evidence="1">
        <name>Mg(2+)</name>
        <dbReference type="ChEBI" id="CHEBI:18420"/>
    </cofactor>
</comment>
<dbReference type="CDD" id="cd00685">
    <property type="entry name" value="Trans_IPPS_HT"/>
    <property type="match status" value="1"/>
</dbReference>
<dbReference type="PANTHER" id="PTHR12001">
    <property type="entry name" value="GERANYLGERANYL PYROPHOSPHATE SYNTHASE"/>
    <property type="match status" value="1"/>
</dbReference>
<dbReference type="KEGG" id="atl:Athai_67620"/>
<keyword evidence="4" id="KW-0479">Metal-binding</keyword>
<dbReference type="PROSITE" id="PS00444">
    <property type="entry name" value="POLYPRENYL_SYNTHASE_2"/>
    <property type="match status" value="1"/>
</dbReference>
<evidence type="ECO:0000256" key="3">
    <source>
        <dbReference type="ARBA" id="ARBA00022679"/>
    </source>
</evidence>
<evidence type="ECO:0000256" key="5">
    <source>
        <dbReference type="ARBA" id="ARBA00022842"/>
    </source>
</evidence>
<dbReference type="AlphaFoldDB" id="A0A7R7I168"/>
<sequence length="332" mass="35946">MPAIAELLAEERLRWKQNDAAWSDPVDALQDFVGGGKGLRPRFCYWGHAAVSHRGADDLVVRAGAALELLHAFALIHDDLMDASSMRRGRPALHRVVSETHRERRWSGDPTRYGEATAMLTGDLAFGLSCRLAAELPPATREVWNALISTLTAGQFLDLNGAARRDRSVATARTVAGLKSGHYTVTGPMALGAAVAGRELPHRLVRYGDLVGEAFQLRDDLLGVFGDDAQLGKPVGDDLREGKPTLLLAEARAVATPDQLRMLDLAGRPDLDAADIRALTRLLDTCGARARVERRIDTDLRQAHELLTEQPLAPAARAGLRQLADGAGRRTA</sequence>
<comment type="similarity">
    <text evidence="2 6">Belongs to the FPP/GGPP synthase family.</text>
</comment>
<dbReference type="InterPro" id="IPR008949">
    <property type="entry name" value="Isoprenoid_synthase_dom_sf"/>
</dbReference>
<dbReference type="Proteomes" id="UP000611640">
    <property type="component" value="Chromosome"/>
</dbReference>
<keyword evidence="3 6" id="KW-0808">Transferase</keyword>
<dbReference type="InterPro" id="IPR000092">
    <property type="entry name" value="Polyprenyl_synt"/>
</dbReference>
<dbReference type="EMBL" id="AP023355">
    <property type="protein sequence ID" value="BCJ39259.1"/>
    <property type="molecule type" value="Genomic_DNA"/>
</dbReference>
<dbReference type="Gene3D" id="1.10.600.10">
    <property type="entry name" value="Farnesyl Diphosphate Synthase"/>
    <property type="match status" value="1"/>
</dbReference>
<keyword evidence="5" id="KW-0460">Magnesium</keyword>
<evidence type="ECO:0000256" key="1">
    <source>
        <dbReference type="ARBA" id="ARBA00001946"/>
    </source>
</evidence>
<dbReference type="InterPro" id="IPR033749">
    <property type="entry name" value="Polyprenyl_synt_CS"/>
</dbReference>
<evidence type="ECO:0000313" key="8">
    <source>
        <dbReference type="Proteomes" id="UP000611640"/>
    </source>
</evidence>
<dbReference type="Pfam" id="PF00348">
    <property type="entry name" value="polyprenyl_synt"/>
    <property type="match status" value="1"/>
</dbReference>
<reference evidence="7 8" key="1">
    <citation type="submission" date="2020-08" db="EMBL/GenBank/DDBJ databases">
        <title>Whole genome shotgun sequence of Actinocatenispora thailandica NBRC 105041.</title>
        <authorList>
            <person name="Komaki H."/>
            <person name="Tamura T."/>
        </authorList>
    </citation>
    <scope>NUCLEOTIDE SEQUENCE [LARGE SCALE GENOMIC DNA]</scope>
    <source>
        <strain evidence="7 8">NBRC 105041</strain>
    </source>
</reference>
<dbReference type="SUPFAM" id="SSF48576">
    <property type="entry name" value="Terpenoid synthases"/>
    <property type="match status" value="1"/>
</dbReference>
<dbReference type="PANTHER" id="PTHR12001:SF85">
    <property type="entry name" value="SHORT CHAIN ISOPRENYL DIPHOSPHATE SYNTHASE"/>
    <property type="match status" value="1"/>
</dbReference>
<keyword evidence="8" id="KW-1185">Reference proteome</keyword>
<accession>A0A7R7I168</accession>